<keyword evidence="1" id="KW-0597">Phosphoprotein</keyword>
<gene>
    <name evidence="6" type="ORF">A9Q02_16090</name>
</gene>
<evidence type="ECO:0000313" key="6">
    <source>
        <dbReference type="EMBL" id="PDV98320.1"/>
    </source>
</evidence>
<dbReference type="Pfam" id="PF01934">
    <property type="entry name" value="HepT-like"/>
    <property type="match status" value="1"/>
</dbReference>
<evidence type="ECO:0008006" key="8">
    <source>
        <dbReference type="Google" id="ProtNLM"/>
    </source>
</evidence>
<reference evidence="6 7" key="1">
    <citation type="submission" date="2016-05" db="EMBL/GenBank/DDBJ databases">
        <authorList>
            <person name="Lavstsen T."/>
            <person name="Jespersen J.S."/>
        </authorList>
    </citation>
    <scope>NUCLEOTIDE SEQUENCE [LARGE SCALE GENOMIC DNA]</scope>
    <source>
        <strain evidence="6 7">B7-9</strain>
    </source>
</reference>
<accession>A0A2H3KSS7</accession>
<sequence>MSACRGGSPRCGSPEDFIATEEGREHLDSISMVLLSVGEAFRQINEKTQGEFLKQYPEIPWRAVIGMRNILAHDYFDVNEKVIFNTCEAHIMPLMDTVRRMLADLETDS</sequence>
<dbReference type="GO" id="GO:0110001">
    <property type="term" value="C:toxin-antitoxin complex"/>
    <property type="evidence" value="ECO:0007669"/>
    <property type="project" value="InterPro"/>
</dbReference>
<evidence type="ECO:0000313" key="7">
    <source>
        <dbReference type="Proteomes" id="UP000220922"/>
    </source>
</evidence>
<dbReference type="PANTHER" id="PTHR34139">
    <property type="entry name" value="UPF0331 PROTEIN MJ0127"/>
    <property type="match status" value="1"/>
</dbReference>
<keyword evidence="2" id="KW-1277">Toxin-antitoxin system</keyword>
<dbReference type="EMBL" id="LYXE01000104">
    <property type="protein sequence ID" value="PDV98320.1"/>
    <property type="molecule type" value="Genomic_DNA"/>
</dbReference>
<dbReference type="InterPro" id="IPR008201">
    <property type="entry name" value="HepT-like"/>
</dbReference>
<dbReference type="Proteomes" id="UP000220922">
    <property type="component" value="Unassembled WGS sequence"/>
</dbReference>
<dbReference type="GO" id="GO:0004540">
    <property type="term" value="F:RNA nuclease activity"/>
    <property type="evidence" value="ECO:0007669"/>
    <property type="project" value="InterPro"/>
</dbReference>
<name>A0A2H3KSS7_9CHLR</name>
<keyword evidence="3" id="KW-0540">Nuclease</keyword>
<evidence type="ECO:0000256" key="3">
    <source>
        <dbReference type="ARBA" id="ARBA00022722"/>
    </source>
</evidence>
<dbReference type="AlphaFoldDB" id="A0A2H3KSS7"/>
<proteinExistence type="predicted"/>
<dbReference type="GO" id="GO:0000166">
    <property type="term" value="F:nucleotide binding"/>
    <property type="evidence" value="ECO:0007669"/>
    <property type="project" value="UniProtKB-KW"/>
</dbReference>
<evidence type="ECO:0000256" key="2">
    <source>
        <dbReference type="ARBA" id="ARBA00022649"/>
    </source>
</evidence>
<dbReference type="InterPro" id="IPR051813">
    <property type="entry name" value="HepT_RNase_toxin"/>
</dbReference>
<dbReference type="PANTHER" id="PTHR34139:SF1">
    <property type="entry name" value="RNASE MJ1380-RELATED"/>
    <property type="match status" value="1"/>
</dbReference>
<keyword evidence="4" id="KW-0547">Nucleotide-binding</keyword>
<comment type="caution">
    <text evidence="6">The sequence shown here is derived from an EMBL/GenBank/DDBJ whole genome shotgun (WGS) entry which is preliminary data.</text>
</comment>
<organism evidence="6 7">
    <name type="scientific">Candidatus Chloroploca asiatica</name>
    <dbReference type="NCBI Taxonomy" id="1506545"/>
    <lineage>
        <taxon>Bacteria</taxon>
        <taxon>Bacillati</taxon>
        <taxon>Chloroflexota</taxon>
        <taxon>Chloroflexia</taxon>
        <taxon>Chloroflexales</taxon>
        <taxon>Chloroflexineae</taxon>
        <taxon>Oscillochloridaceae</taxon>
        <taxon>Candidatus Chloroploca</taxon>
    </lineage>
</organism>
<keyword evidence="5" id="KW-0378">Hydrolase</keyword>
<keyword evidence="7" id="KW-1185">Reference proteome</keyword>
<evidence type="ECO:0000256" key="1">
    <source>
        <dbReference type="ARBA" id="ARBA00022553"/>
    </source>
</evidence>
<protein>
    <recommendedName>
        <fullName evidence="8">DUF86 domain-containing protein</fullName>
    </recommendedName>
</protein>
<dbReference type="GO" id="GO:0016787">
    <property type="term" value="F:hydrolase activity"/>
    <property type="evidence" value="ECO:0007669"/>
    <property type="project" value="UniProtKB-KW"/>
</dbReference>
<evidence type="ECO:0000256" key="4">
    <source>
        <dbReference type="ARBA" id="ARBA00022741"/>
    </source>
</evidence>
<evidence type="ECO:0000256" key="5">
    <source>
        <dbReference type="ARBA" id="ARBA00022801"/>
    </source>
</evidence>